<feature type="transmembrane region" description="Helical" evidence="1">
    <location>
        <begin position="90"/>
        <end position="111"/>
    </location>
</feature>
<dbReference type="Proteomes" id="UP001244552">
    <property type="component" value="Unassembled WGS sequence"/>
</dbReference>
<protein>
    <submittedName>
        <fullName evidence="2">Uncharacterized protein</fullName>
    </submittedName>
</protein>
<reference evidence="2 3" key="1">
    <citation type="submission" date="2023-07" db="EMBL/GenBank/DDBJ databases">
        <title>Genomic Encyclopedia of Type Strains, Phase IV (KMG-IV): sequencing the most valuable type-strain genomes for metagenomic binning, comparative biology and taxonomic classification.</title>
        <authorList>
            <person name="Goeker M."/>
        </authorList>
    </citation>
    <scope>NUCLEOTIDE SEQUENCE [LARGE SCALE GENOMIC DNA]</scope>
    <source>
        <strain evidence="2 3">DSM 19922</strain>
    </source>
</reference>
<feature type="transmembrane region" description="Helical" evidence="1">
    <location>
        <begin position="45"/>
        <end position="69"/>
    </location>
</feature>
<name>A0ABU0MRB1_9PROT</name>
<dbReference type="RefSeq" id="WP_209988366.1">
    <property type="nucleotide sequence ID" value="NZ_JAGINO010000024.1"/>
</dbReference>
<evidence type="ECO:0000313" key="3">
    <source>
        <dbReference type="Proteomes" id="UP001244552"/>
    </source>
</evidence>
<evidence type="ECO:0000313" key="2">
    <source>
        <dbReference type="EMBL" id="MDQ0536023.1"/>
    </source>
</evidence>
<keyword evidence="1" id="KW-1133">Transmembrane helix</keyword>
<sequence>MAHRSFAVTFAALMSPFLVWAAHFGLVYGINGIICARHLQDARLLGYPLSPALIGIVTVLALLWVAMLMARALGGHGPADHVAAEDPRRFARWFVAAGAGTALVAILWVALPALMVPACG</sequence>
<comment type="caution">
    <text evidence="2">The sequence shown here is derived from an EMBL/GenBank/DDBJ whole genome shotgun (WGS) entry which is preliminary data.</text>
</comment>
<accession>A0ABU0MRB1</accession>
<dbReference type="EMBL" id="JAUSVU010000022">
    <property type="protein sequence ID" value="MDQ0536023.1"/>
    <property type="molecule type" value="Genomic_DNA"/>
</dbReference>
<keyword evidence="1" id="KW-0472">Membrane</keyword>
<organism evidence="2 3">
    <name type="scientific">Azospirillum picis</name>
    <dbReference type="NCBI Taxonomy" id="488438"/>
    <lineage>
        <taxon>Bacteria</taxon>
        <taxon>Pseudomonadati</taxon>
        <taxon>Pseudomonadota</taxon>
        <taxon>Alphaproteobacteria</taxon>
        <taxon>Rhodospirillales</taxon>
        <taxon>Azospirillaceae</taxon>
        <taxon>Azospirillum</taxon>
    </lineage>
</organism>
<proteinExistence type="predicted"/>
<keyword evidence="3" id="KW-1185">Reference proteome</keyword>
<evidence type="ECO:0000256" key="1">
    <source>
        <dbReference type="SAM" id="Phobius"/>
    </source>
</evidence>
<gene>
    <name evidence="2" type="ORF">QO018_004914</name>
</gene>
<keyword evidence="1" id="KW-0812">Transmembrane</keyword>